<dbReference type="EMBL" id="CP017756">
    <property type="protein sequence ID" value="AOZ11225.1"/>
    <property type="molecule type" value="Genomic_DNA"/>
</dbReference>
<protein>
    <submittedName>
        <fullName evidence="1">Uncharacterized protein</fullName>
    </submittedName>
</protein>
<reference evidence="1 2" key="1">
    <citation type="submission" date="2016-10" db="EMBL/GenBank/DDBJ databases">
        <title>Complete genome sequences of three Cupriavidus strains isolated from various Malaysian environments.</title>
        <authorList>
            <person name="Abdullah A.A.-A."/>
            <person name="Shafie N.A.H."/>
            <person name="Lau N.S."/>
        </authorList>
    </citation>
    <scope>NUCLEOTIDE SEQUENCE [LARGE SCALE GENOMIC DNA]</scope>
    <source>
        <strain evidence="1 2">USMAA1020</strain>
        <plasmid evidence="1 2">unnamed1</plasmid>
    </source>
</reference>
<gene>
    <name evidence="1" type="ORF">BKK80_34960</name>
</gene>
<accession>A0ABN4TZ25</accession>
<dbReference type="Proteomes" id="UP000177515">
    <property type="component" value="Plasmid unnamed1"/>
</dbReference>
<keyword evidence="2" id="KW-1185">Reference proteome</keyword>
<dbReference type="RefSeq" id="WP_071073900.1">
    <property type="nucleotide sequence ID" value="NZ_CP017756.1"/>
</dbReference>
<keyword evidence="1" id="KW-0614">Plasmid</keyword>
<geneLocation type="plasmid" evidence="1 2">
    <name>unnamed1</name>
</geneLocation>
<sequence length="363" mass="42150">MRREYDLQTDVLATVVATTPVTLKHVALLTAFATRTDFRDARYVTTRDTWSARPARLVTADGIEIASDYRAWVEQQLAEHGGNAEAVCTANRTKGYLLTEVQPVLHYFSHDRGGDQDNFVQLEVWEEQEFIARELFARQATDWGRPTIDDLRNGHPDSGFEERLERRDLGTPRYRLGRAIDMRVFTALVESLFSDRHRRDGDRLLRVTDTSTGSESVRSVREFTPGYDQHISRERRFFDDWTESSAGQSGERICTRWIFQTSDWTDPKAVRWISFVPGWGHNQKVAAVKDTHRLDAYGLFGRLNQFDRRIGMPFAWYFYGLHGNLVKDGHLERILEAAEQGLIVLPENNYRVLRRWRDLPYGF</sequence>
<name>A0ABN4TZ25_9BURK</name>
<evidence type="ECO:0000313" key="2">
    <source>
        <dbReference type="Proteomes" id="UP000177515"/>
    </source>
</evidence>
<proteinExistence type="predicted"/>
<organism evidence="1 2">
    <name type="scientific">Cupriavidus malaysiensis</name>
    <dbReference type="NCBI Taxonomy" id="367825"/>
    <lineage>
        <taxon>Bacteria</taxon>
        <taxon>Pseudomonadati</taxon>
        <taxon>Pseudomonadota</taxon>
        <taxon>Betaproteobacteria</taxon>
        <taxon>Burkholderiales</taxon>
        <taxon>Burkholderiaceae</taxon>
        <taxon>Cupriavidus</taxon>
    </lineage>
</organism>
<evidence type="ECO:0000313" key="1">
    <source>
        <dbReference type="EMBL" id="AOZ11225.1"/>
    </source>
</evidence>